<evidence type="ECO:0000256" key="8">
    <source>
        <dbReference type="ARBA" id="ARBA00022705"/>
    </source>
</evidence>
<dbReference type="GO" id="GO:0006261">
    <property type="term" value="P:DNA-templated DNA replication"/>
    <property type="evidence" value="ECO:0007669"/>
    <property type="project" value="UniProtKB-UniRule"/>
</dbReference>
<dbReference type="Gene3D" id="3.30.1490.100">
    <property type="entry name" value="DNA polymerase, Y-family, little finger domain"/>
    <property type="match status" value="1"/>
</dbReference>
<dbReference type="PANTHER" id="PTHR11076">
    <property type="entry name" value="DNA REPAIR POLYMERASE UMUC / TRANSFERASE FAMILY MEMBER"/>
    <property type="match status" value="1"/>
</dbReference>
<dbReference type="Pfam" id="PF11799">
    <property type="entry name" value="IMS_C"/>
    <property type="match status" value="1"/>
</dbReference>
<feature type="active site" evidence="16">
    <location>
        <position position="127"/>
    </location>
</feature>
<dbReference type="PANTHER" id="PTHR11076:SF33">
    <property type="entry name" value="DNA POLYMERASE KAPPA"/>
    <property type="match status" value="1"/>
</dbReference>
<dbReference type="NCBIfam" id="NF002882">
    <property type="entry name" value="PRK03348.1"/>
    <property type="match status" value="1"/>
</dbReference>
<evidence type="ECO:0000256" key="16">
    <source>
        <dbReference type="HAMAP-Rule" id="MF_01113"/>
    </source>
</evidence>
<dbReference type="InterPro" id="IPR001126">
    <property type="entry name" value="UmuC"/>
</dbReference>
<organism evidence="18 19">
    <name type="scientific">Tumebacillus avium</name>
    <dbReference type="NCBI Taxonomy" id="1903704"/>
    <lineage>
        <taxon>Bacteria</taxon>
        <taxon>Bacillati</taxon>
        <taxon>Bacillota</taxon>
        <taxon>Bacilli</taxon>
        <taxon>Bacillales</taxon>
        <taxon>Alicyclobacillaceae</taxon>
        <taxon>Tumebacillus</taxon>
    </lineage>
</organism>
<comment type="cofactor">
    <cofactor evidence="16">
        <name>Mg(2+)</name>
        <dbReference type="ChEBI" id="CHEBI:18420"/>
    </cofactor>
    <text evidence="16">Binds 2 magnesium ions per subunit.</text>
</comment>
<dbReference type="PROSITE" id="PS50173">
    <property type="entry name" value="UMUC"/>
    <property type="match status" value="1"/>
</dbReference>
<feature type="domain" description="UmuC" evidence="17">
    <location>
        <begin position="27"/>
        <end position="208"/>
    </location>
</feature>
<evidence type="ECO:0000256" key="3">
    <source>
        <dbReference type="ARBA" id="ARBA00011245"/>
    </source>
</evidence>
<dbReference type="Gene3D" id="1.10.150.20">
    <property type="entry name" value="5' to 3' exonuclease, C-terminal subdomain"/>
    <property type="match status" value="1"/>
</dbReference>
<dbReference type="OrthoDB" id="9808813at2"/>
<dbReference type="SUPFAM" id="SSF56672">
    <property type="entry name" value="DNA/RNA polymerases"/>
    <property type="match status" value="1"/>
</dbReference>
<dbReference type="HAMAP" id="MF_01113">
    <property type="entry name" value="DNApol_IV"/>
    <property type="match status" value="1"/>
</dbReference>
<keyword evidence="7 16" id="KW-0548">Nucleotidyltransferase</keyword>
<evidence type="ECO:0000256" key="10">
    <source>
        <dbReference type="ARBA" id="ARBA00022763"/>
    </source>
</evidence>
<keyword evidence="10 16" id="KW-0227">DNA damage</keyword>
<dbReference type="GO" id="GO:0042276">
    <property type="term" value="P:error-prone translesion synthesis"/>
    <property type="evidence" value="ECO:0007669"/>
    <property type="project" value="TreeGrafter"/>
</dbReference>
<evidence type="ECO:0000256" key="15">
    <source>
        <dbReference type="ARBA" id="ARBA00049244"/>
    </source>
</evidence>
<keyword evidence="11 16" id="KW-0460">Magnesium</keyword>
<evidence type="ECO:0000256" key="11">
    <source>
        <dbReference type="ARBA" id="ARBA00022842"/>
    </source>
</evidence>
<dbReference type="GO" id="GO:0006281">
    <property type="term" value="P:DNA repair"/>
    <property type="evidence" value="ECO:0007669"/>
    <property type="project" value="UniProtKB-UniRule"/>
</dbReference>
<dbReference type="CDD" id="cd03586">
    <property type="entry name" value="PolY_Pol_IV_kappa"/>
    <property type="match status" value="1"/>
</dbReference>
<dbReference type="Pfam" id="PF00817">
    <property type="entry name" value="IMS"/>
    <property type="match status" value="1"/>
</dbReference>
<dbReference type="EC" id="2.7.7.7" evidence="16"/>
<evidence type="ECO:0000313" key="19">
    <source>
        <dbReference type="Proteomes" id="UP000195437"/>
    </source>
</evidence>
<gene>
    <name evidence="16" type="primary">dinB</name>
    <name evidence="18" type="ORF">CBW65_07875</name>
</gene>
<dbReference type="InterPro" id="IPR043502">
    <property type="entry name" value="DNA/RNA_pol_sf"/>
</dbReference>
<keyword evidence="8 16" id="KW-0235">DNA replication</keyword>
<keyword evidence="4 16" id="KW-0515">Mutator protein</keyword>
<dbReference type="GO" id="GO:0009432">
    <property type="term" value="P:SOS response"/>
    <property type="evidence" value="ECO:0007669"/>
    <property type="project" value="TreeGrafter"/>
</dbReference>
<dbReference type="SUPFAM" id="SSF100879">
    <property type="entry name" value="Lesion bypass DNA polymerase (Y-family), little finger domain"/>
    <property type="match status" value="1"/>
</dbReference>
<keyword evidence="5 16" id="KW-0963">Cytoplasm</keyword>
<keyword evidence="13 16" id="KW-0238">DNA-binding</keyword>
<reference evidence="19" key="1">
    <citation type="submission" date="2017-05" db="EMBL/GenBank/DDBJ databases">
        <authorList>
            <person name="Sung H."/>
        </authorList>
    </citation>
    <scope>NUCLEOTIDE SEQUENCE [LARGE SCALE GENOMIC DNA]</scope>
    <source>
        <strain evidence="19">AR23208</strain>
    </source>
</reference>
<evidence type="ECO:0000256" key="14">
    <source>
        <dbReference type="ARBA" id="ARBA00023204"/>
    </source>
</evidence>
<dbReference type="AlphaFoldDB" id="A0A1Y0IT93"/>
<comment type="subcellular location">
    <subcellularLocation>
        <location evidence="1 16">Cytoplasm</location>
    </subcellularLocation>
</comment>
<keyword evidence="19" id="KW-1185">Reference proteome</keyword>
<feature type="site" description="Substrate discrimination" evidence="16">
    <location>
        <position position="36"/>
    </location>
</feature>
<dbReference type="InterPro" id="IPR036775">
    <property type="entry name" value="DNA_pol_Y-fam_lit_finger_sf"/>
</dbReference>
<dbReference type="GO" id="GO:0005829">
    <property type="term" value="C:cytosol"/>
    <property type="evidence" value="ECO:0007669"/>
    <property type="project" value="TreeGrafter"/>
</dbReference>
<dbReference type="InterPro" id="IPR050116">
    <property type="entry name" value="DNA_polymerase-Y"/>
</dbReference>
<dbReference type="GO" id="GO:0000287">
    <property type="term" value="F:magnesium ion binding"/>
    <property type="evidence" value="ECO:0007669"/>
    <property type="project" value="UniProtKB-UniRule"/>
</dbReference>
<dbReference type="InterPro" id="IPR022880">
    <property type="entry name" value="DNApol_IV"/>
</dbReference>
<evidence type="ECO:0000256" key="1">
    <source>
        <dbReference type="ARBA" id="ARBA00004496"/>
    </source>
</evidence>
<evidence type="ECO:0000256" key="4">
    <source>
        <dbReference type="ARBA" id="ARBA00022457"/>
    </source>
</evidence>
<proteinExistence type="inferred from homology"/>
<accession>A0A1Y0IT93</accession>
<feature type="binding site" evidence="16">
    <location>
        <position position="31"/>
    </location>
    <ligand>
        <name>Mg(2+)</name>
        <dbReference type="ChEBI" id="CHEBI:18420"/>
    </ligand>
</feature>
<keyword evidence="12 16" id="KW-0239">DNA-directed DNA polymerase</keyword>
<dbReference type="KEGG" id="tum:CBW65_07875"/>
<dbReference type="EMBL" id="CP021434">
    <property type="protein sequence ID" value="ARU63832.1"/>
    <property type="molecule type" value="Genomic_DNA"/>
</dbReference>
<keyword evidence="6 16" id="KW-0808">Transferase</keyword>
<dbReference type="Proteomes" id="UP000195437">
    <property type="component" value="Chromosome"/>
</dbReference>
<evidence type="ECO:0000313" key="18">
    <source>
        <dbReference type="EMBL" id="ARU63832.1"/>
    </source>
</evidence>
<comment type="subunit">
    <text evidence="3 16">Monomer.</text>
</comment>
<evidence type="ECO:0000256" key="5">
    <source>
        <dbReference type="ARBA" id="ARBA00022490"/>
    </source>
</evidence>
<feature type="binding site" evidence="16">
    <location>
        <position position="126"/>
    </location>
    <ligand>
        <name>Mg(2+)</name>
        <dbReference type="ChEBI" id="CHEBI:18420"/>
    </ligand>
</feature>
<evidence type="ECO:0000256" key="6">
    <source>
        <dbReference type="ARBA" id="ARBA00022679"/>
    </source>
</evidence>
<keyword evidence="9 16" id="KW-0479">Metal-binding</keyword>
<dbReference type="Gene3D" id="3.30.70.270">
    <property type="match status" value="1"/>
</dbReference>
<dbReference type="Gene3D" id="3.40.1170.60">
    <property type="match status" value="1"/>
</dbReference>
<sequence length="422" mass="46982">MESERFFCYSCSIETFVRRGRVMERTILHLDMDAFFASVEQRDAPELRGKPVIIGGSADSRGVVSTCSYEARKFGVRSAMPTAQAKRLCPDGIFLFPNMKKYSLVSRQMFSILERYTPLIEGLSVDEAFLDVTGSRKLFGDGVTIAKRLKREIREELGLTASVGVAYNKFLAKLGSDLEKPDGLVVLTPDNVAARIHHLPITRLWGVGAKSSEQLLRLGLKTIGDVAHMDLKRMRIHLGDFADHLYLLANGIDDRPVETEREAKSVGHETTFAEDVRDTAFLEATLLGQAEKVARRLRRAGMEGRTVTLKLRYAPFRTITRSHTLPLPTNLEIVIYDTVKSLLAKCALTAQDAIRLIGVSVSGLGKEGEAAVHTQQLSLFEEAAPLAAPDPRQQELTRAADKLRDKFGEKILTRARLIKRDD</sequence>
<dbReference type="FunFam" id="3.30.1490.100:FF:000004">
    <property type="entry name" value="DNA polymerase IV"/>
    <property type="match status" value="1"/>
</dbReference>
<dbReference type="NCBIfam" id="NF002677">
    <property type="entry name" value="PRK02406.1"/>
    <property type="match status" value="1"/>
</dbReference>
<dbReference type="FunFam" id="3.40.1170.60:FF:000001">
    <property type="entry name" value="DNA polymerase IV"/>
    <property type="match status" value="1"/>
</dbReference>
<dbReference type="GO" id="GO:0003684">
    <property type="term" value="F:damaged DNA binding"/>
    <property type="evidence" value="ECO:0007669"/>
    <property type="project" value="InterPro"/>
</dbReference>
<evidence type="ECO:0000256" key="13">
    <source>
        <dbReference type="ARBA" id="ARBA00023125"/>
    </source>
</evidence>
<protein>
    <recommendedName>
        <fullName evidence="16">DNA polymerase IV</fullName>
        <shortName evidence="16">Pol IV</shortName>
        <ecNumber evidence="16">2.7.7.7</ecNumber>
    </recommendedName>
</protein>
<comment type="similarity">
    <text evidence="2 16">Belongs to the DNA polymerase type-Y family.</text>
</comment>
<name>A0A1Y0IT93_9BACL</name>
<dbReference type="InterPro" id="IPR043128">
    <property type="entry name" value="Rev_trsase/Diguanyl_cyclase"/>
</dbReference>
<dbReference type="GO" id="GO:0003887">
    <property type="term" value="F:DNA-directed DNA polymerase activity"/>
    <property type="evidence" value="ECO:0007669"/>
    <property type="project" value="UniProtKB-UniRule"/>
</dbReference>
<evidence type="ECO:0000256" key="2">
    <source>
        <dbReference type="ARBA" id="ARBA00010945"/>
    </source>
</evidence>
<dbReference type="NCBIfam" id="NF003015">
    <property type="entry name" value="PRK03858.1"/>
    <property type="match status" value="1"/>
</dbReference>
<comment type="catalytic activity">
    <reaction evidence="15 16">
        <text>DNA(n) + a 2'-deoxyribonucleoside 5'-triphosphate = DNA(n+1) + diphosphate</text>
        <dbReference type="Rhea" id="RHEA:22508"/>
        <dbReference type="Rhea" id="RHEA-COMP:17339"/>
        <dbReference type="Rhea" id="RHEA-COMP:17340"/>
        <dbReference type="ChEBI" id="CHEBI:33019"/>
        <dbReference type="ChEBI" id="CHEBI:61560"/>
        <dbReference type="ChEBI" id="CHEBI:173112"/>
        <dbReference type="EC" id="2.7.7.7"/>
    </reaction>
</comment>
<keyword evidence="14 16" id="KW-0234">DNA repair</keyword>
<comment type="function">
    <text evidence="16">Poorly processive, error-prone DNA polymerase involved in untargeted mutagenesis. Copies undamaged DNA at stalled replication forks, which arise in vivo from mismatched or misaligned primer ends. These misaligned primers can be extended by PolIV. Exhibits no 3'-5' exonuclease (proofreading) activity. May be involved in translesional synthesis, in conjunction with the beta clamp from PolIII.</text>
</comment>
<dbReference type="InterPro" id="IPR017961">
    <property type="entry name" value="DNA_pol_Y-fam_little_finger"/>
</dbReference>
<evidence type="ECO:0000256" key="7">
    <source>
        <dbReference type="ARBA" id="ARBA00022695"/>
    </source>
</evidence>
<dbReference type="NCBIfam" id="NF002751">
    <property type="entry name" value="PRK02794.1"/>
    <property type="match status" value="1"/>
</dbReference>
<evidence type="ECO:0000256" key="12">
    <source>
        <dbReference type="ARBA" id="ARBA00022932"/>
    </source>
</evidence>
<evidence type="ECO:0000256" key="9">
    <source>
        <dbReference type="ARBA" id="ARBA00022723"/>
    </source>
</evidence>
<evidence type="ECO:0000259" key="17">
    <source>
        <dbReference type="PROSITE" id="PS50173"/>
    </source>
</evidence>